<keyword evidence="7" id="KW-1185">Reference proteome</keyword>
<dbReference type="GO" id="GO:0009055">
    <property type="term" value="F:electron transfer activity"/>
    <property type="evidence" value="ECO:0007669"/>
    <property type="project" value="InterPro"/>
</dbReference>
<evidence type="ECO:0000256" key="1">
    <source>
        <dbReference type="ARBA" id="ARBA00023157"/>
    </source>
</evidence>
<keyword evidence="4" id="KW-1133">Transmembrane helix</keyword>
<evidence type="ECO:0000256" key="4">
    <source>
        <dbReference type="SAM" id="Phobius"/>
    </source>
</evidence>
<evidence type="ECO:0000256" key="5">
    <source>
        <dbReference type="SAM" id="SignalP"/>
    </source>
</evidence>
<dbReference type="RefSeq" id="XP_018482316.2">
    <property type="nucleotide sequence ID" value="XM_018626814.2"/>
</dbReference>
<dbReference type="InterPro" id="IPR039391">
    <property type="entry name" value="Phytocyanin-like"/>
</dbReference>
<reference evidence="8" key="2">
    <citation type="submission" date="2025-08" db="UniProtKB">
        <authorList>
            <consortium name="RefSeq"/>
        </authorList>
    </citation>
    <scope>IDENTIFICATION</scope>
    <source>
        <tissue evidence="8">Leaf</tissue>
    </source>
</reference>
<keyword evidence="1" id="KW-1015">Disulfide bond</keyword>
<dbReference type="InterPro" id="IPR008972">
    <property type="entry name" value="Cupredoxin"/>
</dbReference>
<feature type="region of interest" description="Disordered" evidence="3">
    <location>
        <begin position="133"/>
        <end position="187"/>
    </location>
</feature>
<feature type="domain" description="Phytocyanin" evidence="6">
    <location>
        <begin position="28"/>
        <end position="133"/>
    </location>
</feature>
<dbReference type="PANTHER" id="PTHR33021">
    <property type="entry name" value="BLUE COPPER PROTEIN"/>
    <property type="match status" value="1"/>
</dbReference>
<feature type="signal peptide" evidence="5">
    <location>
        <begin position="1"/>
        <end position="24"/>
    </location>
</feature>
<evidence type="ECO:0000256" key="2">
    <source>
        <dbReference type="ARBA" id="ARBA00023180"/>
    </source>
</evidence>
<evidence type="ECO:0000313" key="8">
    <source>
        <dbReference type="RefSeq" id="XP_018482316.2"/>
    </source>
</evidence>
<name>A0A6J0NDU6_RAPSA</name>
<feature type="transmembrane region" description="Helical" evidence="4">
    <location>
        <begin position="190"/>
        <end position="212"/>
    </location>
</feature>
<dbReference type="FunFam" id="2.60.40.420:FF:000034">
    <property type="entry name" value="Cupredoxin superfamily protein"/>
    <property type="match status" value="1"/>
</dbReference>
<feature type="chain" id="PRO_5040898790" evidence="5">
    <location>
        <begin position="25"/>
        <end position="213"/>
    </location>
</feature>
<gene>
    <name evidence="8" type="primary">LOC108853399</name>
</gene>
<evidence type="ECO:0000259" key="6">
    <source>
        <dbReference type="PROSITE" id="PS51485"/>
    </source>
</evidence>
<keyword evidence="5" id="KW-0732">Signal</keyword>
<dbReference type="GeneID" id="108853399"/>
<keyword evidence="4" id="KW-0812">Transmembrane</keyword>
<dbReference type="Pfam" id="PF02298">
    <property type="entry name" value="Cu_bind_like"/>
    <property type="match status" value="1"/>
</dbReference>
<dbReference type="Proteomes" id="UP000504610">
    <property type="component" value="Chromosome 4"/>
</dbReference>
<dbReference type="Gene3D" id="2.60.40.420">
    <property type="entry name" value="Cupredoxins - blue copper proteins"/>
    <property type="match status" value="1"/>
</dbReference>
<sequence>MAPLNPVLPLVFLLLTTFYHLGEGREAHTFLVGGSANGWKVPESSDNKTLTHWAETQRFLVGDSLEFDFDMTKDSVFQVTKENYEKCITENPSKNYTHNKVILKLDVSGPHYFISGTPGNCAKGEKLIVVVASTGHPPAPPSPKPVPPTPKPVPATAPPTPSKPSTSPTPATAPPTPSKPSTSPAPAPNAAAGLVAGSGIFWAFVAVIGFAWA</sequence>
<protein>
    <submittedName>
        <fullName evidence="8">Early nodulin-like protein 11</fullName>
    </submittedName>
</protein>
<feature type="compositionally biased region" description="Pro residues" evidence="3">
    <location>
        <begin position="171"/>
        <end position="187"/>
    </location>
</feature>
<proteinExistence type="predicted"/>
<dbReference type="PROSITE" id="PS51485">
    <property type="entry name" value="PHYTOCYANIN"/>
    <property type="match status" value="1"/>
</dbReference>
<dbReference type="SUPFAM" id="SSF49503">
    <property type="entry name" value="Cupredoxins"/>
    <property type="match status" value="1"/>
</dbReference>
<evidence type="ECO:0000256" key="3">
    <source>
        <dbReference type="SAM" id="MobiDB-lite"/>
    </source>
</evidence>
<organism evidence="7 8">
    <name type="scientific">Raphanus sativus</name>
    <name type="common">Radish</name>
    <name type="synonym">Raphanus raphanistrum var. sativus</name>
    <dbReference type="NCBI Taxonomy" id="3726"/>
    <lineage>
        <taxon>Eukaryota</taxon>
        <taxon>Viridiplantae</taxon>
        <taxon>Streptophyta</taxon>
        <taxon>Embryophyta</taxon>
        <taxon>Tracheophyta</taxon>
        <taxon>Spermatophyta</taxon>
        <taxon>Magnoliopsida</taxon>
        <taxon>eudicotyledons</taxon>
        <taxon>Gunneridae</taxon>
        <taxon>Pentapetalae</taxon>
        <taxon>rosids</taxon>
        <taxon>malvids</taxon>
        <taxon>Brassicales</taxon>
        <taxon>Brassicaceae</taxon>
        <taxon>Brassiceae</taxon>
        <taxon>Raphanus</taxon>
    </lineage>
</organism>
<evidence type="ECO:0000313" key="7">
    <source>
        <dbReference type="Proteomes" id="UP000504610"/>
    </source>
</evidence>
<dbReference type="PANTHER" id="PTHR33021:SF280">
    <property type="entry name" value="PHYTOCYANIN DOMAIN-CONTAINING PROTEIN"/>
    <property type="match status" value="1"/>
</dbReference>
<keyword evidence="4" id="KW-0472">Membrane</keyword>
<accession>A0A6J0NDU6</accession>
<dbReference type="OrthoDB" id="1087503at2759"/>
<reference evidence="7" key="1">
    <citation type="journal article" date="2019" name="Database">
        <title>The radish genome database (RadishGD): an integrated information resource for radish genomics.</title>
        <authorList>
            <person name="Yu H.J."/>
            <person name="Baek S."/>
            <person name="Lee Y.J."/>
            <person name="Cho A."/>
            <person name="Mun J.H."/>
        </authorList>
    </citation>
    <scope>NUCLEOTIDE SEQUENCE [LARGE SCALE GENOMIC DNA]</scope>
    <source>
        <strain evidence="7">cv. WK10039</strain>
    </source>
</reference>
<feature type="compositionally biased region" description="Pro residues" evidence="3">
    <location>
        <begin position="137"/>
        <end position="162"/>
    </location>
</feature>
<dbReference type="GO" id="GO:0005886">
    <property type="term" value="C:plasma membrane"/>
    <property type="evidence" value="ECO:0007669"/>
    <property type="project" value="TreeGrafter"/>
</dbReference>
<keyword evidence="2" id="KW-0325">Glycoprotein</keyword>
<dbReference type="InterPro" id="IPR003245">
    <property type="entry name" value="Phytocyanin_dom"/>
</dbReference>
<dbReference type="AlphaFoldDB" id="A0A6J0NDU6"/>
<dbReference type="KEGG" id="rsz:108853399"/>